<evidence type="ECO:0000313" key="2">
    <source>
        <dbReference type="Proteomes" id="UP001292084"/>
    </source>
</evidence>
<protein>
    <submittedName>
        <fullName evidence="1">Uncharacterized protein</fullName>
    </submittedName>
</protein>
<sequence length="86" mass="9572">MAGSSPKPFPFIFCSFLENPVLGEKIYLKYSLYKSWLLISASGGRFPRPGGEPAGFAKSLTCPFLRAAPFHSNHQLCRNNMDFNKA</sequence>
<evidence type="ECO:0000313" key="1">
    <source>
        <dbReference type="EMBL" id="MDZ5713227.1"/>
    </source>
</evidence>
<gene>
    <name evidence="1" type="ORF">UFB30_13420</name>
</gene>
<reference evidence="1 2" key="1">
    <citation type="submission" date="2023-12" db="EMBL/GenBank/DDBJ databases">
        <title>Jeotgalibacillus haloalkaliphilus sp. nov., a novel salt-tolerant bacteria, isolated from the estuary of the Fenhe River into the Yellow River.</title>
        <authorList>
            <person name="Li Y."/>
        </authorList>
    </citation>
    <scope>NUCLEOTIDE SEQUENCE [LARGE SCALE GENOMIC DNA]</scope>
    <source>
        <strain evidence="1 2">HH7-29</strain>
    </source>
</reference>
<organism evidence="1 2">
    <name type="scientific">Jeotgalibacillus haloalkalitolerans</name>
    <dbReference type="NCBI Taxonomy" id="3104292"/>
    <lineage>
        <taxon>Bacteria</taxon>
        <taxon>Bacillati</taxon>
        <taxon>Bacillota</taxon>
        <taxon>Bacilli</taxon>
        <taxon>Bacillales</taxon>
        <taxon>Caryophanaceae</taxon>
        <taxon>Jeotgalibacillus</taxon>
    </lineage>
</organism>
<proteinExistence type="predicted"/>
<accession>A0ABU5KPP8</accession>
<dbReference type="Proteomes" id="UP001292084">
    <property type="component" value="Unassembled WGS sequence"/>
</dbReference>
<keyword evidence="2" id="KW-1185">Reference proteome</keyword>
<comment type="caution">
    <text evidence="1">The sequence shown here is derived from an EMBL/GenBank/DDBJ whole genome shotgun (WGS) entry which is preliminary data.</text>
</comment>
<name>A0ABU5KPP8_9BACL</name>
<dbReference type="EMBL" id="JAXQNN010000005">
    <property type="protein sequence ID" value="MDZ5713227.1"/>
    <property type="molecule type" value="Genomic_DNA"/>
</dbReference>